<dbReference type="AlphaFoldDB" id="A0AAD9HCG6"/>
<dbReference type="Proteomes" id="UP001232148">
    <property type="component" value="Unassembled WGS sequence"/>
</dbReference>
<evidence type="ECO:0000313" key="2">
    <source>
        <dbReference type="EMBL" id="KAK2025414.1"/>
    </source>
</evidence>
<organism evidence="2 3">
    <name type="scientific">Colletotrichum zoysiae</name>
    <dbReference type="NCBI Taxonomy" id="1216348"/>
    <lineage>
        <taxon>Eukaryota</taxon>
        <taxon>Fungi</taxon>
        <taxon>Dikarya</taxon>
        <taxon>Ascomycota</taxon>
        <taxon>Pezizomycotina</taxon>
        <taxon>Sordariomycetes</taxon>
        <taxon>Hypocreomycetidae</taxon>
        <taxon>Glomerellales</taxon>
        <taxon>Glomerellaceae</taxon>
        <taxon>Colletotrichum</taxon>
        <taxon>Colletotrichum graminicola species complex</taxon>
    </lineage>
</organism>
<feature type="compositionally biased region" description="Basic residues" evidence="1">
    <location>
        <begin position="90"/>
        <end position="101"/>
    </location>
</feature>
<feature type="region of interest" description="Disordered" evidence="1">
    <location>
        <begin position="30"/>
        <end position="54"/>
    </location>
</feature>
<keyword evidence="3" id="KW-1185">Reference proteome</keyword>
<gene>
    <name evidence="2" type="ORF">LX32DRAFT_642772</name>
</gene>
<accession>A0AAD9HCG6</accession>
<feature type="compositionally biased region" description="Polar residues" evidence="1">
    <location>
        <begin position="40"/>
        <end position="50"/>
    </location>
</feature>
<name>A0AAD9HCG6_9PEZI</name>
<evidence type="ECO:0000313" key="3">
    <source>
        <dbReference type="Proteomes" id="UP001232148"/>
    </source>
</evidence>
<dbReference type="EMBL" id="MU842938">
    <property type="protein sequence ID" value="KAK2025414.1"/>
    <property type="molecule type" value="Genomic_DNA"/>
</dbReference>
<proteinExistence type="predicted"/>
<reference evidence="2" key="1">
    <citation type="submission" date="2021-06" db="EMBL/GenBank/DDBJ databases">
        <title>Comparative genomics, transcriptomics and evolutionary studies reveal genomic signatures of adaptation to plant cell wall in hemibiotrophic fungi.</title>
        <authorList>
            <consortium name="DOE Joint Genome Institute"/>
            <person name="Baroncelli R."/>
            <person name="Diaz J.F."/>
            <person name="Benocci T."/>
            <person name="Peng M."/>
            <person name="Battaglia E."/>
            <person name="Haridas S."/>
            <person name="Andreopoulos W."/>
            <person name="Labutti K."/>
            <person name="Pangilinan J."/>
            <person name="Floch G.L."/>
            <person name="Makela M.R."/>
            <person name="Henrissat B."/>
            <person name="Grigoriev I.V."/>
            <person name="Crouch J.A."/>
            <person name="De Vries R.P."/>
            <person name="Sukno S.A."/>
            <person name="Thon M.R."/>
        </authorList>
    </citation>
    <scope>NUCLEOTIDE SEQUENCE</scope>
    <source>
        <strain evidence="2">MAFF235873</strain>
    </source>
</reference>
<comment type="caution">
    <text evidence="2">The sequence shown here is derived from an EMBL/GenBank/DDBJ whole genome shotgun (WGS) entry which is preliminary data.</text>
</comment>
<evidence type="ECO:0000256" key="1">
    <source>
        <dbReference type="SAM" id="MobiDB-lite"/>
    </source>
</evidence>
<sequence length="187" mass="21311">MHARRARTWLGTQHCEEWQKPPSLSQLLVRGRSGQARSARPSTTPSQLQHSPFDAPHFRVVCPPSPRAPGRVWPSQREKGTVWHGLPRPSPHRRGTKRLAGRTRQTAHWNWRTTFPDRDDDDDNGTSAKLPSLRRNAMEFQPRKATLVCQRHKSGSSRAFLSHVRDNCAIRIRSRPMPVLPPAVSGY</sequence>
<feature type="region of interest" description="Disordered" evidence="1">
    <location>
        <begin position="66"/>
        <end position="105"/>
    </location>
</feature>
<protein>
    <submittedName>
        <fullName evidence="2">Uncharacterized protein</fullName>
    </submittedName>
</protein>